<dbReference type="Proteomes" id="UP001196413">
    <property type="component" value="Unassembled WGS sequence"/>
</dbReference>
<reference evidence="3" key="1">
    <citation type="submission" date="2021-06" db="EMBL/GenBank/DDBJ databases">
        <title>Parelaphostrongylus tenuis whole genome reference sequence.</title>
        <authorList>
            <person name="Garwood T.J."/>
            <person name="Larsen P.A."/>
            <person name="Fountain-Jones N.M."/>
            <person name="Garbe J.R."/>
            <person name="Macchietto M.G."/>
            <person name="Kania S.A."/>
            <person name="Gerhold R.W."/>
            <person name="Richards J.E."/>
            <person name="Wolf T.M."/>
        </authorList>
    </citation>
    <scope>NUCLEOTIDE SEQUENCE</scope>
    <source>
        <strain evidence="3">MNPRO001-30</strain>
        <tissue evidence="3">Meninges</tissue>
    </source>
</reference>
<gene>
    <name evidence="3" type="ORF">KIN20_028196</name>
</gene>
<dbReference type="AlphaFoldDB" id="A0AAD5R0E4"/>
<feature type="non-terminal residue" evidence="3">
    <location>
        <position position="227"/>
    </location>
</feature>
<evidence type="ECO:0000256" key="1">
    <source>
        <dbReference type="SAM" id="Coils"/>
    </source>
</evidence>
<keyword evidence="4" id="KW-1185">Reference proteome</keyword>
<feature type="region of interest" description="Disordered" evidence="2">
    <location>
        <begin position="44"/>
        <end position="75"/>
    </location>
</feature>
<feature type="coiled-coil region" evidence="1">
    <location>
        <begin position="165"/>
        <end position="192"/>
    </location>
</feature>
<evidence type="ECO:0000313" key="3">
    <source>
        <dbReference type="EMBL" id="KAJ1367305.1"/>
    </source>
</evidence>
<organism evidence="3 4">
    <name type="scientific">Parelaphostrongylus tenuis</name>
    <name type="common">Meningeal worm</name>
    <dbReference type="NCBI Taxonomy" id="148309"/>
    <lineage>
        <taxon>Eukaryota</taxon>
        <taxon>Metazoa</taxon>
        <taxon>Ecdysozoa</taxon>
        <taxon>Nematoda</taxon>
        <taxon>Chromadorea</taxon>
        <taxon>Rhabditida</taxon>
        <taxon>Rhabditina</taxon>
        <taxon>Rhabditomorpha</taxon>
        <taxon>Strongyloidea</taxon>
        <taxon>Metastrongylidae</taxon>
        <taxon>Parelaphostrongylus</taxon>
    </lineage>
</organism>
<dbReference type="EMBL" id="JAHQIW010005842">
    <property type="protein sequence ID" value="KAJ1367305.1"/>
    <property type="molecule type" value="Genomic_DNA"/>
</dbReference>
<evidence type="ECO:0000256" key="2">
    <source>
        <dbReference type="SAM" id="MobiDB-lite"/>
    </source>
</evidence>
<proteinExistence type="predicted"/>
<name>A0AAD5R0E4_PARTN</name>
<feature type="compositionally biased region" description="Polar residues" evidence="2">
    <location>
        <begin position="50"/>
        <end position="69"/>
    </location>
</feature>
<sequence length="227" mass="25942">AAQMGHDLGEQIIAEREQTTSQTSRLARAVHQLLPISTNYPVQLLPPRQPTLNGTQPDLSPKSWEQQARNGPPSLEQLLGDLREELYQLKVNALTSHVIYSVPYHPDAIQGLVLDMGSAIGRLERMGENMILHLPELYQNSITRNWGVTSSFQNLPASYETLRALAKILRTIERLHDNMRHLRATLTIMQQEDAMYEMSLRLRQSRGVLEPWEPPREYLEDQDDDIS</sequence>
<keyword evidence="1" id="KW-0175">Coiled coil</keyword>
<protein>
    <submittedName>
        <fullName evidence="3">Uncharacterized protein</fullName>
    </submittedName>
</protein>
<accession>A0AAD5R0E4</accession>
<evidence type="ECO:0000313" key="4">
    <source>
        <dbReference type="Proteomes" id="UP001196413"/>
    </source>
</evidence>
<comment type="caution">
    <text evidence="3">The sequence shown here is derived from an EMBL/GenBank/DDBJ whole genome shotgun (WGS) entry which is preliminary data.</text>
</comment>